<evidence type="ECO:0000256" key="10">
    <source>
        <dbReference type="SAM" id="Coils"/>
    </source>
</evidence>
<keyword evidence="12" id="KW-1133">Transmembrane helix</keyword>
<dbReference type="SUPFAM" id="SSF103481">
    <property type="entry name" value="Multidrug resistance efflux transporter EmrE"/>
    <property type="match status" value="1"/>
</dbReference>
<reference evidence="13" key="2">
    <citation type="submission" date="2025-08" db="UniProtKB">
        <authorList>
            <consortium name="Ensembl"/>
        </authorList>
    </citation>
    <scope>IDENTIFICATION</scope>
</reference>
<dbReference type="Ensembl" id="ENSCAFT00000079510.2">
    <property type="protein sequence ID" value="ENSCAFP00000048938.2"/>
    <property type="gene ID" value="ENSCAFG00000012842.5"/>
</dbReference>
<protein>
    <recommendedName>
        <fullName evidence="9">Oxysterol-binding protein</fullName>
    </recommendedName>
</protein>
<evidence type="ECO:0000256" key="6">
    <source>
        <dbReference type="ARBA" id="ARBA00023121"/>
    </source>
</evidence>
<keyword evidence="4" id="KW-0597">Phosphoprotein</keyword>
<name>A0A8P0NYW6_CANLF</name>
<feature type="compositionally biased region" description="Pro residues" evidence="11">
    <location>
        <begin position="838"/>
        <end position="848"/>
    </location>
</feature>
<evidence type="ECO:0000313" key="14">
    <source>
        <dbReference type="Proteomes" id="UP000002254"/>
    </source>
</evidence>
<feature type="transmembrane region" description="Helical" evidence="12">
    <location>
        <begin position="49"/>
        <end position="70"/>
    </location>
</feature>
<dbReference type="OrthoDB" id="14833at2759"/>
<feature type="compositionally biased region" description="Basic and acidic residues" evidence="11">
    <location>
        <begin position="751"/>
        <end position="770"/>
    </location>
</feature>
<evidence type="ECO:0000256" key="8">
    <source>
        <dbReference type="RuleBase" id="RU003844"/>
    </source>
</evidence>
<dbReference type="GO" id="GO:0006869">
    <property type="term" value="P:lipid transport"/>
    <property type="evidence" value="ECO:0007669"/>
    <property type="project" value="UniProtKB-KW"/>
</dbReference>
<dbReference type="SUPFAM" id="SSF144000">
    <property type="entry name" value="Oxysterol-binding protein-like"/>
    <property type="match status" value="1"/>
</dbReference>
<feature type="compositionally biased region" description="Basic and acidic residues" evidence="11">
    <location>
        <begin position="809"/>
        <end position="830"/>
    </location>
</feature>
<reference evidence="13 14" key="1">
    <citation type="journal article" date="2005" name="Nature">
        <title>Genome sequence, comparative analysis and haplotype structure of the domestic dog.</title>
        <authorList>
            <consortium name="Broad Sequencing Platform"/>
            <person name="Lindblad-Toh K."/>
            <person name="Wade C.M."/>
            <person name="Mikkelsen T.S."/>
            <person name="Karlsson E.K."/>
            <person name="Jaffe D.B."/>
            <person name="Kamal M."/>
            <person name="Clamp M."/>
            <person name="Chang J.L."/>
            <person name="Kulbokas E.J. III"/>
            <person name="Zody M.C."/>
            <person name="Mauceli E."/>
            <person name="Xie X."/>
            <person name="Breen M."/>
            <person name="Wayne R.K."/>
            <person name="Ostrander E.A."/>
            <person name="Ponting C.P."/>
            <person name="Galibert F."/>
            <person name="Smith D.R."/>
            <person name="DeJong P.J."/>
            <person name="Kirkness E."/>
            <person name="Alvarez P."/>
            <person name="Biagi T."/>
            <person name="Brockman W."/>
            <person name="Butler J."/>
            <person name="Chin C.W."/>
            <person name="Cook A."/>
            <person name="Cuff J."/>
            <person name="Daly M.J."/>
            <person name="DeCaprio D."/>
            <person name="Gnerre S."/>
            <person name="Grabherr M."/>
            <person name="Kellis M."/>
            <person name="Kleber M."/>
            <person name="Bardeleben C."/>
            <person name="Goodstadt L."/>
            <person name="Heger A."/>
            <person name="Hitte C."/>
            <person name="Kim L."/>
            <person name="Koepfli K.P."/>
            <person name="Parker H.G."/>
            <person name="Pollinger J.P."/>
            <person name="Searle S.M."/>
            <person name="Sutter N.B."/>
            <person name="Thomas R."/>
            <person name="Webber C."/>
            <person name="Baldwin J."/>
            <person name="Abebe A."/>
            <person name="Abouelleil A."/>
            <person name="Aftuck L."/>
            <person name="Ait-Zahra M."/>
            <person name="Aldredge T."/>
            <person name="Allen N."/>
            <person name="An P."/>
            <person name="Anderson S."/>
            <person name="Antoine C."/>
            <person name="Arachchi H."/>
            <person name="Aslam A."/>
            <person name="Ayotte L."/>
            <person name="Bachantsang P."/>
            <person name="Barry A."/>
            <person name="Bayul T."/>
            <person name="Benamara M."/>
            <person name="Berlin A."/>
            <person name="Bessette D."/>
            <person name="Blitshteyn B."/>
            <person name="Bloom T."/>
            <person name="Blye J."/>
            <person name="Boguslavskiy L."/>
            <person name="Bonnet C."/>
            <person name="Boukhgalter B."/>
            <person name="Brown A."/>
            <person name="Cahill P."/>
            <person name="Calixte N."/>
            <person name="Camarata J."/>
            <person name="Cheshatsang Y."/>
            <person name="Chu J."/>
            <person name="Citroen M."/>
            <person name="Collymore A."/>
            <person name="Cooke P."/>
            <person name="Dawoe T."/>
            <person name="Daza R."/>
            <person name="Decktor K."/>
            <person name="DeGray S."/>
            <person name="Dhargay N."/>
            <person name="Dooley K."/>
            <person name="Dooley K."/>
            <person name="Dorje P."/>
            <person name="Dorjee K."/>
            <person name="Dorris L."/>
            <person name="Duffey N."/>
            <person name="Dupes A."/>
            <person name="Egbiremolen O."/>
            <person name="Elong R."/>
            <person name="Falk J."/>
            <person name="Farina A."/>
            <person name="Faro S."/>
            <person name="Ferguson D."/>
            <person name="Ferreira P."/>
            <person name="Fisher S."/>
            <person name="FitzGerald M."/>
            <person name="Foley K."/>
            <person name="Foley C."/>
            <person name="Franke A."/>
            <person name="Friedrich D."/>
            <person name="Gage D."/>
            <person name="Garber M."/>
            <person name="Gearin G."/>
            <person name="Giannoukos G."/>
            <person name="Goode T."/>
            <person name="Goyette A."/>
            <person name="Graham J."/>
            <person name="Grandbois E."/>
            <person name="Gyaltsen K."/>
            <person name="Hafez N."/>
            <person name="Hagopian D."/>
            <person name="Hagos B."/>
            <person name="Hall J."/>
            <person name="Healy C."/>
            <person name="Hegarty R."/>
            <person name="Honan T."/>
            <person name="Horn A."/>
            <person name="Houde N."/>
            <person name="Hughes L."/>
            <person name="Hunnicutt L."/>
            <person name="Husby M."/>
            <person name="Jester B."/>
            <person name="Jones C."/>
            <person name="Kamat A."/>
            <person name="Kanga B."/>
            <person name="Kells C."/>
            <person name="Khazanovich D."/>
            <person name="Kieu A.C."/>
            <person name="Kisner P."/>
            <person name="Kumar M."/>
            <person name="Lance K."/>
            <person name="Landers T."/>
            <person name="Lara M."/>
            <person name="Lee W."/>
            <person name="Leger J.P."/>
            <person name="Lennon N."/>
            <person name="Leuper L."/>
            <person name="LeVine S."/>
            <person name="Liu J."/>
            <person name="Liu X."/>
            <person name="Lokyitsang Y."/>
            <person name="Lokyitsang T."/>
            <person name="Lui A."/>
            <person name="Macdonald J."/>
            <person name="Major J."/>
            <person name="Marabella R."/>
            <person name="Maru K."/>
            <person name="Matthews C."/>
            <person name="McDonough S."/>
            <person name="Mehta T."/>
            <person name="Meldrim J."/>
            <person name="Melnikov A."/>
            <person name="Meneus L."/>
            <person name="Mihalev A."/>
            <person name="Mihova T."/>
            <person name="Miller K."/>
            <person name="Mittelman R."/>
            <person name="Mlenga V."/>
            <person name="Mulrain L."/>
            <person name="Munson G."/>
            <person name="Navidi A."/>
            <person name="Naylor J."/>
            <person name="Nguyen T."/>
            <person name="Nguyen N."/>
            <person name="Nguyen C."/>
            <person name="Nguyen T."/>
            <person name="Nicol R."/>
            <person name="Norbu N."/>
            <person name="Norbu C."/>
            <person name="Novod N."/>
            <person name="Nyima T."/>
            <person name="Olandt P."/>
            <person name="O'Neill B."/>
            <person name="O'Neill K."/>
            <person name="Osman S."/>
            <person name="Oyono L."/>
            <person name="Patti C."/>
            <person name="Perrin D."/>
            <person name="Phunkhang P."/>
            <person name="Pierre F."/>
            <person name="Priest M."/>
            <person name="Rachupka A."/>
            <person name="Raghuraman S."/>
            <person name="Rameau R."/>
            <person name="Ray V."/>
            <person name="Raymond C."/>
            <person name="Rege F."/>
            <person name="Rise C."/>
            <person name="Rogers J."/>
            <person name="Rogov P."/>
            <person name="Sahalie J."/>
            <person name="Settipalli S."/>
            <person name="Sharpe T."/>
            <person name="Shea T."/>
            <person name="Sheehan M."/>
            <person name="Sherpa N."/>
            <person name="Shi J."/>
            <person name="Shih D."/>
            <person name="Sloan J."/>
            <person name="Smith C."/>
            <person name="Sparrow T."/>
            <person name="Stalker J."/>
            <person name="Stange-Thomann N."/>
            <person name="Stavropoulos S."/>
            <person name="Stone C."/>
            <person name="Stone S."/>
            <person name="Sykes S."/>
            <person name="Tchuinga P."/>
            <person name="Tenzing P."/>
            <person name="Tesfaye S."/>
            <person name="Thoulutsang D."/>
            <person name="Thoulutsang Y."/>
            <person name="Topham K."/>
            <person name="Topping I."/>
            <person name="Tsamla T."/>
            <person name="Vassiliev H."/>
            <person name="Venkataraman V."/>
            <person name="Vo A."/>
            <person name="Wangchuk T."/>
            <person name="Wangdi T."/>
            <person name="Weiand M."/>
            <person name="Wilkinson J."/>
            <person name="Wilson A."/>
            <person name="Yadav S."/>
            <person name="Yang S."/>
            <person name="Yang X."/>
            <person name="Young G."/>
            <person name="Yu Q."/>
            <person name="Zainoun J."/>
            <person name="Zembek L."/>
            <person name="Zimmer A."/>
            <person name="Lander E.S."/>
        </authorList>
    </citation>
    <scope>NUCLEOTIDE SEQUENCE [LARGE SCALE GENOMIC DNA]</scope>
    <source>
        <strain evidence="13">Boxer</strain>
    </source>
</reference>
<comment type="similarity">
    <text evidence="2 8">Belongs to the OSBP family.</text>
</comment>
<dbReference type="GO" id="GO:0016020">
    <property type="term" value="C:membrane"/>
    <property type="evidence" value="ECO:0007669"/>
    <property type="project" value="UniProtKB-SubCell"/>
</dbReference>
<feature type="compositionally biased region" description="Polar residues" evidence="11">
    <location>
        <begin position="348"/>
        <end position="358"/>
    </location>
</feature>
<comment type="subcellular location">
    <subcellularLocation>
        <location evidence="1">Membrane</location>
        <topology evidence="1">Peripheral membrane protein</topology>
    </subcellularLocation>
</comment>
<feature type="region of interest" description="Disordered" evidence="11">
    <location>
        <begin position="341"/>
        <end position="371"/>
    </location>
</feature>
<organism evidence="13 14">
    <name type="scientific">Canis lupus familiaris</name>
    <name type="common">Dog</name>
    <name type="synonym">Canis familiaris</name>
    <dbReference type="NCBI Taxonomy" id="9615"/>
    <lineage>
        <taxon>Eukaryota</taxon>
        <taxon>Metazoa</taxon>
        <taxon>Chordata</taxon>
        <taxon>Craniata</taxon>
        <taxon>Vertebrata</taxon>
        <taxon>Euteleostomi</taxon>
        <taxon>Mammalia</taxon>
        <taxon>Eutheria</taxon>
        <taxon>Laurasiatheria</taxon>
        <taxon>Carnivora</taxon>
        <taxon>Caniformia</taxon>
        <taxon>Canidae</taxon>
        <taxon>Canis</taxon>
    </lineage>
</organism>
<dbReference type="Gene3D" id="2.40.160.120">
    <property type="match status" value="1"/>
</dbReference>
<dbReference type="GO" id="GO:0008289">
    <property type="term" value="F:lipid binding"/>
    <property type="evidence" value="ECO:0007669"/>
    <property type="project" value="UniProtKB-KW"/>
</dbReference>
<evidence type="ECO:0000256" key="12">
    <source>
        <dbReference type="SAM" id="Phobius"/>
    </source>
</evidence>
<evidence type="ECO:0000256" key="11">
    <source>
        <dbReference type="SAM" id="MobiDB-lite"/>
    </source>
</evidence>
<dbReference type="AlphaFoldDB" id="A0A8P0NYW6"/>
<evidence type="ECO:0000256" key="1">
    <source>
        <dbReference type="ARBA" id="ARBA00004170"/>
    </source>
</evidence>
<dbReference type="InterPro" id="IPR018494">
    <property type="entry name" value="Oxysterol-bd_CS"/>
</dbReference>
<dbReference type="Proteomes" id="UP000002254">
    <property type="component" value="Chromosome 26"/>
</dbReference>
<dbReference type="Pfam" id="PF01237">
    <property type="entry name" value="Oxysterol_BP"/>
    <property type="match status" value="1"/>
</dbReference>
<keyword evidence="3 9" id="KW-0813">Transport</keyword>
<keyword evidence="10" id="KW-0175">Coiled coil</keyword>
<sequence length="871" mass="96324">MCRCPLEHHDGRMTSAEAVAVASGARVAGSPEWPPDTPRTLGQPGRARVAVAALVWLLAGASMSSLNKWIFTVHGFGRPLLLSALHMLAAALACHWGAQRPMPSRTRRQVLLLSLTFGTSMACGNVGLSAVPLDLAQLATTTTPLITLALSALLLGRRHHPLQFAAMGPLCLGAACSLAGELRTPPAGCGFLLAATCLRGLKSIQQNDSGDDDDETTSPADKSELHYTIKSLSVKLDDLSTCNDLIAKHGAALQRSLSELDGLKIPYESCEKLKVVNERATLFRITSNAMINACRDFLELAETHSRKWQRALQYERDQRIHLEETIEQLAKQHNSLERAFRSAPGRTANPTKSFSEGSLLTPKGEDSEEDEDTEYFDAMEDSTSFITVITEAKEDRKAEGGTTGSVDWTSSDNVLDGASLVPKGPPKVKRRVRIPDKPNYSLNLWSIMKNCIGRELSKIPMPVNFNEPLSMLQRLTEDLEYHHLLDKAVHCTSSVEQMCLVAAFSVSSYSTTVHRIAKPFNPMLGETFELDRLDDMGLRSLCEQVSHHPPSAAHYVFSKHGWSLWQEITISSKFRGKYLSIMPLGAIHLEFQASGNHYVWRKSTSTVHNIIVGKLWIDQTGDIEIVNHKTKDRCQLKFLPYSYFSKEVARKVTGVVSDSQGKAHYVLSGSWDEQMECAKIVQSSPSSPSSDGKQKTVYQTLPAKLLWKKYPLPENAENMYYFSELALTLNEHEEGVAPTDSRLRPDQRLMEKGHWDEANSEKQRLEEKQRVSRRRRLEACSRGCGAEEGEAGRRPREGTPGLGSGSFLEGREWGAEGCPGDREGDREAGHGEGGGPGRRPPPTPPPALVPVQQRRRPMCTCRCGSRRGWTR</sequence>
<evidence type="ECO:0000256" key="5">
    <source>
        <dbReference type="ARBA" id="ARBA00023055"/>
    </source>
</evidence>
<evidence type="ECO:0000313" key="13">
    <source>
        <dbReference type="Ensembl" id="ENSCAFP00000048938.2"/>
    </source>
</evidence>
<evidence type="ECO:0000256" key="7">
    <source>
        <dbReference type="ARBA" id="ARBA00023136"/>
    </source>
</evidence>
<dbReference type="InterPro" id="IPR000648">
    <property type="entry name" value="Oxysterol-bd"/>
</dbReference>
<dbReference type="FunFam" id="2.40.160.120:FF:000003">
    <property type="entry name" value="Oxysterol-binding protein"/>
    <property type="match status" value="1"/>
</dbReference>
<keyword evidence="7 12" id="KW-0472">Membrane</keyword>
<dbReference type="InterPro" id="IPR037239">
    <property type="entry name" value="OSBP_sf"/>
</dbReference>
<evidence type="ECO:0000256" key="9">
    <source>
        <dbReference type="RuleBase" id="RU003845"/>
    </source>
</evidence>
<proteinExistence type="inferred from homology"/>
<gene>
    <name evidence="13" type="primary">OSBP2</name>
</gene>
<dbReference type="PROSITE" id="PS01013">
    <property type="entry name" value="OSBP"/>
    <property type="match status" value="1"/>
</dbReference>
<keyword evidence="6" id="KW-0446">Lipid-binding</keyword>
<dbReference type="InterPro" id="IPR037185">
    <property type="entry name" value="EmrE-like"/>
</dbReference>
<evidence type="ECO:0000256" key="4">
    <source>
        <dbReference type="ARBA" id="ARBA00022553"/>
    </source>
</evidence>
<accession>A0A8P0NYW6</accession>
<dbReference type="PANTHER" id="PTHR10972">
    <property type="entry name" value="OXYSTEROL-BINDING PROTEIN-RELATED"/>
    <property type="match status" value="1"/>
</dbReference>
<keyword evidence="5 9" id="KW-0445">Lipid transport</keyword>
<evidence type="ECO:0000256" key="3">
    <source>
        <dbReference type="ARBA" id="ARBA00022448"/>
    </source>
</evidence>
<dbReference type="PANTHER" id="PTHR10972:SF194">
    <property type="entry name" value="OXYSTEROL-BINDING PROTEIN 2"/>
    <property type="match status" value="1"/>
</dbReference>
<feature type="transmembrane region" description="Helical" evidence="12">
    <location>
        <begin position="76"/>
        <end position="98"/>
    </location>
</feature>
<feature type="transmembrane region" description="Helical" evidence="12">
    <location>
        <begin position="110"/>
        <end position="129"/>
    </location>
</feature>
<keyword evidence="12" id="KW-0812">Transmembrane</keyword>
<feature type="coiled-coil region" evidence="10">
    <location>
        <begin position="312"/>
        <end position="339"/>
    </location>
</feature>
<evidence type="ECO:0000256" key="2">
    <source>
        <dbReference type="ARBA" id="ARBA00008842"/>
    </source>
</evidence>
<feature type="region of interest" description="Disordered" evidence="11">
    <location>
        <begin position="751"/>
        <end position="855"/>
    </location>
</feature>